<protein>
    <submittedName>
        <fullName evidence="1">Antitoxin</fullName>
    </submittedName>
</protein>
<dbReference type="Proteomes" id="UP000516117">
    <property type="component" value="Chromosome"/>
</dbReference>
<name>A0A7H0H7R9_9ACTN</name>
<sequence>MGLFDSIGDLAKEHEDKIEQGIEAVGDLVDEKTGGKYAGQVDQAQKIANEQLDKITGDQA</sequence>
<reference evidence="1 2" key="1">
    <citation type="submission" date="2020-08" db="EMBL/GenBank/DDBJ databases">
        <title>Genome sequence of Tessaracoccus defluvii JCM 17540T.</title>
        <authorList>
            <person name="Hyun D.-W."/>
            <person name="Bae J.-W."/>
        </authorList>
    </citation>
    <scope>NUCLEOTIDE SEQUENCE [LARGE SCALE GENOMIC DNA]</scope>
    <source>
        <strain evidence="1 2">JCM 17540</strain>
    </source>
</reference>
<dbReference type="AlphaFoldDB" id="A0A7H0H7R9"/>
<accession>A0A7H0H7R9</accession>
<evidence type="ECO:0000313" key="1">
    <source>
        <dbReference type="EMBL" id="QNP56585.1"/>
    </source>
</evidence>
<proteinExistence type="predicted"/>
<organism evidence="1 2">
    <name type="scientific">Tessaracoccus defluvii</name>
    <dbReference type="NCBI Taxonomy" id="1285901"/>
    <lineage>
        <taxon>Bacteria</taxon>
        <taxon>Bacillati</taxon>
        <taxon>Actinomycetota</taxon>
        <taxon>Actinomycetes</taxon>
        <taxon>Propionibacteriales</taxon>
        <taxon>Propionibacteriaceae</taxon>
        <taxon>Tessaracoccus</taxon>
    </lineage>
</organism>
<dbReference type="Pfam" id="PF14013">
    <property type="entry name" value="MT0933_antitox"/>
    <property type="match status" value="1"/>
</dbReference>
<gene>
    <name evidence="1" type="ORF">H9L22_03995</name>
</gene>
<dbReference type="EMBL" id="CP060789">
    <property type="protein sequence ID" value="QNP56585.1"/>
    <property type="molecule type" value="Genomic_DNA"/>
</dbReference>
<evidence type="ECO:0000313" key="2">
    <source>
        <dbReference type="Proteomes" id="UP000516117"/>
    </source>
</evidence>
<dbReference type="KEGG" id="tdf:H9L22_03995"/>
<dbReference type="RefSeq" id="WP_187721685.1">
    <property type="nucleotide sequence ID" value="NZ_BAABBL010000002.1"/>
</dbReference>
<keyword evidence="2" id="KW-1185">Reference proteome</keyword>
<dbReference type="InterPro" id="IPR028037">
    <property type="entry name" value="Antitoxin_Rv0909/MT0933"/>
</dbReference>